<evidence type="ECO:0000256" key="6">
    <source>
        <dbReference type="SAM" id="SignalP"/>
    </source>
</evidence>
<dbReference type="InterPro" id="IPR000889">
    <property type="entry name" value="Glutathione_peroxidase"/>
</dbReference>
<gene>
    <name evidence="7" type="ORF">JAZ07_02975</name>
</gene>
<dbReference type="InterPro" id="IPR036249">
    <property type="entry name" value="Thioredoxin-like_sf"/>
</dbReference>
<keyword evidence="2 5" id="KW-0575">Peroxidase</keyword>
<dbReference type="Gene3D" id="3.40.30.10">
    <property type="entry name" value="Glutaredoxin"/>
    <property type="match status" value="1"/>
</dbReference>
<protein>
    <recommendedName>
        <fullName evidence="5">Glutathione peroxidase</fullName>
    </recommendedName>
</protein>
<reference evidence="7" key="1">
    <citation type="journal article" date="2021" name="Proc. Natl. Acad. Sci. U.S.A.">
        <title>Global biogeography of chemosynthetic symbionts reveals both localized and globally distributed symbiont groups. .</title>
        <authorList>
            <person name="Osvatic J.T."/>
            <person name="Wilkins L.G.E."/>
            <person name="Leibrecht L."/>
            <person name="Leray M."/>
            <person name="Zauner S."/>
            <person name="Polzin J."/>
            <person name="Camacho Y."/>
            <person name="Gros O."/>
            <person name="van Gils J.A."/>
            <person name="Eisen J.A."/>
            <person name="Petersen J.M."/>
            <person name="Yuen B."/>
        </authorList>
    </citation>
    <scope>NUCLEOTIDE SEQUENCE</scope>
    <source>
        <strain evidence="7">MAGclacostrist064TRANS</strain>
    </source>
</reference>
<dbReference type="PROSITE" id="PS51355">
    <property type="entry name" value="GLUTATHIONE_PEROXID_3"/>
    <property type="match status" value="1"/>
</dbReference>
<dbReference type="PIRSF" id="PIRSF000303">
    <property type="entry name" value="Glutathion_perox"/>
    <property type="match status" value="1"/>
</dbReference>
<accession>A0A9E4N2G3</accession>
<dbReference type="Pfam" id="PF00255">
    <property type="entry name" value="GSHPx"/>
    <property type="match status" value="1"/>
</dbReference>
<dbReference type="AlphaFoldDB" id="A0A9E4N2G3"/>
<feature type="active site" evidence="4">
    <location>
        <position position="58"/>
    </location>
</feature>
<dbReference type="GO" id="GO:0004601">
    <property type="term" value="F:peroxidase activity"/>
    <property type="evidence" value="ECO:0007669"/>
    <property type="project" value="UniProtKB-KW"/>
</dbReference>
<evidence type="ECO:0000256" key="3">
    <source>
        <dbReference type="ARBA" id="ARBA00023002"/>
    </source>
</evidence>
<feature type="signal peptide" evidence="6">
    <location>
        <begin position="1"/>
        <end position="17"/>
    </location>
</feature>
<dbReference type="GO" id="GO:0034599">
    <property type="term" value="P:cellular response to oxidative stress"/>
    <property type="evidence" value="ECO:0007669"/>
    <property type="project" value="TreeGrafter"/>
</dbReference>
<comment type="similarity">
    <text evidence="1 5">Belongs to the glutathione peroxidase family.</text>
</comment>
<dbReference type="SUPFAM" id="SSF52833">
    <property type="entry name" value="Thioredoxin-like"/>
    <property type="match status" value="1"/>
</dbReference>
<dbReference type="PANTHER" id="PTHR11592:SF78">
    <property type="entry name" value="GLUTATHIONE PEROXIDASE"/>
    <property type="match status" value="1"/>
</dbReference>
<dbReference type="EMBL" id="JAEPCM010000076">
    <property type="protein sequence ID" value="MCG7945290.1"/>
    <property type="molecule type" value="Genomic_DNA"/>
</dbReference>
<proteinExistence type="inferred from homology"/>
<evidence type="ECO:0000256" key="5">
    <source>
        <dbReference type="RuleBase" id="RU000499"/>
    </source>
</evidence>
<organism evidence="7 8">
    <name type="scientific">Candidatus Thiodiazotropha taylori</name>
    <dbReference type="NCBI Taxonomy" id="2792791"/>
    <lineage>
        <taxon>Bacteria</taxon>
        <taxon>Pseudomonadati</taxon>
        <taxon>Pseudomonadota</taxon>
        <taxon>Gammaproteobacteria</taxon>
        <taxon>Chromatiales</taxon>
        <taxon>Sedimenticolaceae</taxon>
        <taxon>Candidatus Thiodiazotropha</taxon>
    </lineage>
</organism>
<comment type="caution">
    <text evidence="7">The sequence shown here is derived from an EMBL/GenBank/DDBJ whole genome shotgun (WGS) entry which is preliminary data.</text>
</comment>
<keyword evidence="6" id="KW-0732">Signal</keyword>
<evidence type="ECO:0000313" key="8">
    <source>
        <dbReference type="Proteomes" id="UP000886667"/>
    </source>
</evidence>
<evidence type="ECO:0000256" key="4">
    <source>
        <dbReference type="PIRSR" id="PIRSR000303-1"/>
    </source>
</evidence>
<feature type="chain" id="PRO_5039469120" description="Glutathione peroxidase" evidence="6">
    <location>
        <begin position="18"/>
        <end position="178"/>
    </location>
</feature>
<sequence>MKVLFLGLMVLAGQVSAQSNCPETLNFNKRQLADEKQINLCEAYLGQVVLIVNSASKCGFTPQYEGLEKLYRDYQEQGLVVLGFPSNDFGAQEPGSEKQIQSFCRNTYSIEFPMFEKTRVRKGNADPFYEVLARKAGEYPAWNFHKYLLNREGELVGSFPSRTKPQSQELVNAIKDLL</sequence>
<dbReference type="PRINTS" id="PR01011">
    <property type="entry name" value="GLUTPROXDASE"/>
</dbReference>
<dbReference type="CDD" id="cd00340">
    <property type="entry name" value="GSH_Peroxidase"/>
    <property type="match status" value="1"/>
</dbReference>
<evidence type="ECO:0000313" key="7">
    <source>
        <dbReference type="EMBL" id="MCG7945290.1"/>
    </source>
</evidence>
<evidence type="ECO:0000256" key="2">
    <source>
        <dbReference type="ARBA" id="ARBA00022559"/>
    </source>
</evidence>
<name>A0A9E4N2G3_9GAMM</name>
<dbReference type="PANTHER" id="PTHR11592">
    <property type="entry name" value="GLUTATHIONE PEROXIDASE"/>
    <property type="match status" value="1"/>
</dbReference>
<keyword evidence="3 5" id="KW-0560">Oxidoreductase</keyword>
<evidence type="ECO:0000256" key="1">
    <source>
        <dbReference type="ARBA" id="ARBA00006926"/>
    </source>
</evidence>
<dbReference type="Proteomes" id="UP000886667">
    <property type="component" value="Unassembled WGS sequence"/>
</dbReference>